<evidence type="ECO:0000313" key="2">
    <source>
        <dbReference type="EMBL" id="KAB8067599.1"/>
    </source>
</evidence>
<keyword evidence="1" id="KW-0472">Membrane</keyword>
<accession>A0A5N5WHD2</accession>
<dbReference type="EMBL" id="ML732465">
    <property type="protein sequence ID" value="KAB8067599.1"/>
    <property type="molecule type" value="Genomic_DNA"/>
</dbReference>
<evidence type="ECO:0000313" key="3">
    <source>
        <dbReference type="Proteomes" id="UP000326565"/>
    </source>
</evidence>
<reference evidence="2 3" key="1">
    <citation type="submission" date="2019-04" db="EMBL/GenBank/DDBJ databases">
        <title>Friends and foes A comparative genomics study of 23 Aspergillus species from section Flavi.</title>
        <authorList>
            <consortium name="DOE Joint Genome Institute"/>
            <person name="Kjaerbolling I."/>
            <person name="Vesth T."/>
            <person name="Frisvad J.C."/>
            <person name="Nybo J.L."/>
            <person name="Theobald S."/>
            <person name="Kildgaard S."/>
            <person name="Isbrandt T."/>
            <person name="Kuo A."/>
            <person name="Sato A."/>
            <person name="Lyhne E.K."/>
            <person name="Kogle M.E."/>
            <person name="Wiebenga A."/>
            <person name="Kun R.S."/>
            <person name="Lubbers R.J."/>
            <person name="Makela M.R."/>
            <person name="Barry K."/>
            <person name="Chovatia M."/>
            <person name="Clum A."/>
            <person name="Daum C."/>
            <person name="Haridas S."/>
            <person name="He G."/>
            <person name="LaButti K."/>
            <person name="Lipzen A."/>
            <person name="Mondo S."/>
            <person name="Riley R."/>
            <person name="Salamov A."/>
            <person name="Simmons B.A."/>
            <person name="Magnuson J.K."/>
            <person name="Henrissat B."/>
            <person name="Mortensen U.H."/>
            <person name="Larsen T.O."/>
            <person name="Devries R.P."/>
            <person name="Grigoriev I.V."/>
            <person name="Machida M."/>
            <person name="Baker S.E."/>
            <person name="Andersen M.R."/>
        </authorList>
    </citation>
    <scope>NUCLEOTIDE SEQUENCE [LARGE SCALE GENOMIC DNA]</scope>
    <source>
        <strain evidence="2 3">CBS 151.66</strain>
    </source>
</reference>
<keyword evidence="1" id="KW-0812">Transmembrane</keyword>
<dbReference type="Proteomes" id="UP000326565">
    <property type="component" value="Unassembled WGS sequence"/>
</dbReference>
<sequence length="74" mass="8053">MSNQMPLCPGINSLSGANNSSLGPLCHYSMTWQTRAGLSASESLNQSCQVLNIHCSLIFSSSFILLFFHLPVFC</sequence>
<feature type="transmembrane region" description="Helical" evidence="1">
    <location>
        <begin position="51"/>
        <end position="73"/>
    </location>
</feature>
<keyword evidence="3" id="KW-1185">Reference proteome</keyword>
<keyword evidence="1" id="KW-1133">Transmembrane helix</keyword>
<dbReference type="AlphaFoldDB" id="A0A5N5WHD2"/>
<protein>
    <submittedName>
        <fullName evidence="2">Uncharacterized protein</fullName>
    </submittedName>
</protein>
<name>A0A5N5WHD2_9EURO</name>
<proteinExistence type="predicted"/>
<evidence type="ECO:0000256" key="1">
    <source>
        <dbReference type="SAM" id="Phobius"/>
    </source>
</evidence>
<organism evidence="2 3">
    <name type="scientific">Aspergillus leporis</name>
    <dbReference type="NCBI Taxonomy" id="41062"/>
    <lineage>
        <taxon>Eukaryota</taxon>
        <taxon>Fungi</taxon>
        <taxon>Dikarya</taxon>
        <taxon>Ascomycota</taxon>
        <taxon>Pezizomycotina</taxon>
        <taxon>Eurotiomycetes</taxon>
        <taxon>Eurotiomycetidae</taxon>
        <taxon>Eurotiales</taxon>
        <taxon>Aspergillaceae</taxon>
        <taxon>Aspergillus</taxon>
        <taxon>Aspergillus subgen. Circumdati</taxon>
    </lineage>
</organism>
<gene>
    <name evidence="2" type="ORF">BDV29DRAFT_185867</name>
</gene>